<name>A0ABS2DYI2_9BACT</name>
<dbReference type="EMBL" id="JACLYZ010000006">
    <property type="protein sequence ID" value="MBM6734433.1"/>
    <property type="molecule type" value="Genomic_DNA"/>
</dbReference>
<dbReference type="RefSeq" id="WP_205094864.1">
    <property type="nucleotide sequence ID" value="NZ_JACLYZ010000006.1"/>
</dbReference>
<feature type="coiled-coil region" evidence="1">
    <location>
        <begin position="16"/>
        <end position="50"/>
    </location>
</feature>
<evidence type="ECO:0000313" key="2">
    <source>
        <dbReference type="EMBL" id="MBM6734433.1"/>
    </source>
</evidence>
<sequence length="108" mass="12832">MAKKKEKTFEPMPDDLLALQDEYISLDADIARLEDRKRQIQDKMLELMQTHDLKKAENERIRISYIAPSKRKNFDKARFQEEHGDMYAQYLVDVETKASIRVSIKNQE</sequence>
<keyword evidence="1" id="KW-0175">Coiled coil</keyword>
<evidence type="ECO:0000313" key="3">
    <source>
        <dbReference type="Proteomes" id="UP000766986"/>
    </source>
</evidence>
<comment type="caution">
    <text evidence="2">The sequence shown here is derived from an EMBL/GenBank/DDBJ whole genome shotgun (WGS) entry which is preliminary data.</text>
</comment>
<dbReference type="Proteomes" id="UP000766986">
    <property type="component" value="Unassembled WGS sequence"/>
</dbReference>
<proteinExistence type="predicted"/>
<reference evidence="2 3" key="1">
    <citation type="journal article" date="2021" name="Sci. Rep.">
        <title>The distribution of antibiotic resistance genes in chicken gut microbiota commensals.</title>
        <authorList>
            <person name="Juricova H."/>
            <person name="Matiasovicova J."/>
            <person name="Kubasova T."/>
            <person name="Cejkova D."/>
            <person name="Rychlik I."/>
        </authorList>
    </citation>
    <scope>NUCLEOTIDE SEQUENCE [LARGE SCALE GENOMIC DNA]</scope>
    <source>
        <strain evidence="2 3">An772</strain>
    </source>
</reference>
<evidence type="ECO:0000256" key="1">
    <source>
        <dbReference type="SAM" id="Coils"/>
    </source>
</evidence>
<protein>
    <submittedName>
        <fullName evidence="2">Uncharacterized protein</fullName>
    </submittedName>
</protein>
<accession>A0ABS2DYI2</accession>
<keyword evidence="3" id="KW-1185">Reference proteome</keyword>
<organism evidence="2 3">
    <name type="scientific">Mediterranea massiliensis</name>
    <dbReference type="NCBI Taxonomy" id="1841865"/>
    <lineage>
        <taxon>Bacteria</taxon>
        <taxon>Pseudomonadati</taxon>
        <taxon>Bacteroidota</taxon>
        <taxon>Bacteroidia</taxon>
        <taxon>Bacteroidales</taxon>
        <taxon>Bacteroidaceae</taxon>
        <taxon>Mediterranea</taxon>
    </lineage>
</organism>
<gene>
    <name evidence="2" type="ORF">H7U35_04210</name>
</gene>